<dbReference type="EMBL" id="CP034549">
    <property type="protein sequence ID" value="AZQ43113.1"/>
    <property type="molecule type" value="Genomic_DNA"/>
</dbReference>
<dbReference type="InterPro" id="IPR053158">
    <property type="entry name" value="CapK_Type1_Caps_Biosynth"/>
</dbReference>
<reference evidence="1 2" key="1">
    <citation type="submission" date="2018-12" db="EMBL/GenBank/DDBJ databases">
        <title>Complete genome of Nonlabens sp. MJ115.</title>
        <authorList>
            <person name="Choi H.S."/>
            <person name="Jung J."/>
        </authorList>
    </citation>
    <scope>NUCLEOTIDE SEQUENCE [LARGE SCALE GENOMIC DNA]</scope>
    <source>
        <strain evidence="1 2">MJ115</strain>
    </source>
</reference>
<keyword evidence="2" id="KW-1185">Reference proteome</keyword>
<evidence type="ECO:0000313" key="1">
    <source>
        <dbReference type="EMBL" id="AZQ43113.1"/>
    </source>
</evidence>
<gene>
    <name evidence="1" type="ORF">EJ995_02260</name>
</gene>
<dbReference type="GO" id="GO:0016874">
    <property type="term" value="F:ligase activity"/>
    <property type="evidence" value="ECO:0007669"/>
    <property type="project" value="UniProtKB-KW"/>
</dbReference>
<protein>
    <submittedName>
        <fullName evidence="1">Phenylacetate--CoA ligase family protein</fullName>
    </submittedName>
</protein>
<dbReference type="PANTHER" id="PTHR36932:SF1">
    <property type="entry name" value="CAPSULAR POLYSACCHARIDE BIOSYNTHESIS PROTEIN"/>
    <property type="match status" value="1"/>
</dbReference>
<organism evidence="1 2">
    <name type="scientific">Nonlabens ponticola</name>
    <dbReference type="NCBI Taxonomy" id="2496866"/>
    <lineage>
        <taxon>Bacteria</taxon>
        <taxon>Pseudomonadati</taxon>
        <taxon>Bacteroidota</taxon>
        <taxon>Flavobacteriia</taxon>
        <taxon>Flavobacteriales</taxon>
        <taxon>Flavobacteriaceae</taxon>
        <taxon>Nonlabens</taxon>
    </lineage>
</organism>
<proteinExistence type="predicted"/>
<dbReference type="Proteomes" id="UP000279600">
    <property type="component" value="Chromosome"/>
</dbReference>
<dbReference type="Gene3D" id="3.40.50.12780">
    <property type="entry name" value="N-terminal domain of ligase-like"/>
    <property type="match status" value="1"/>
</dbReference>
<dbReference type="AlphaFoldDB" id="A0A3S9MVG9"/>
<dbReference type="SUPFAM" id="SSF56801">
    <property type="entry name" value="Acetyl-CoA synthetase-like"/>
    <property type="match status" value="1"/>
</dbReference>
<name>A0A3S9MVG9_9FLAO</name>
<keyword evidence="1" id="KW-0436">Ligase</keyword>
<dbReference type="PANTHER" id="PTHR36932">
    <property type="entry name" value="CAPSULAR POLYSACCHARIDE BIOSYNTHESIS PROTEIN"/>
    <property type="match status" value="1"/>
</dbReference>
<accession>A0A3S9MVG9</accession>
<sequence>MALPFFRKSLQWRGFDLKKATQHLTDISNGNHDGIEERKKAILEHHLKFNAFYNSHVSDKTAAWEDLPILTKADLQQPLHQRLSKGYSTKNVFKGSTSGSSGHPFSYAKDKFAHATAWASFDHFYQMHGIDLDYSLQARFYGIPLSGAGRYKELFKDLIANRQRFPIFNMSDEVLGKFVKQFEKKPFEYINGYTSSIVLFANYCDSNKTKLKKLCPTLKACIVTSEMLFPDDRKLLERVFDVPILNEYGASEVGLIAMQDETGMMRINDLTLCVEIVDDENKPVENGEIGNIIVSDLYNKAHPFIRYAIGDIGSIVEDENGHLYLKELQGRTSDVARFANGKVIPGLTFYYVTKSVISDDSNVKEFIVIQKSHELFEIEYVADQPLTDTEKSKVEKKMLEYTGQQLSIEFTRLPALDRSKRGKLKQFTTLI</sequence>
<dbReference type="KEGG" id="noj:EJ995_02260"/>
<evidence type="ECO:0000313" key="2">
    <source>
        <dbReference type="Proteomes" id="UP000279600"/>
    </source>
</evidence>
<dbReference type="InterPro" id="IPR042099">
    <property type="entry name" value="ANL_N_sf"/>
</dbReference>
<dbReference type="OrthoDB" id="580775at2"/>
<dbReference type="RefSeq" id="WP_126445203.1">
    <property type="nucleotide sequence ID" value="NZ_CP034549.1"/>
</dbReference>